<dbReference type="EMBL" id="CAADFK010000050">
    <property type="protein sequence ID" value="VFK13640.1"/>
    <property type="molecule type" value="Genomic_DNA"/>
</dbReference>
<name>A0A450W9D6_9GAMM</name>
<evidence type="ECO:0000256" key="3">
    <source>
        <dbReference type="ARBA" id="ARBA00022982"/>
    </source>
</evidence>
<dbReference type="InterPro" id="IPR013766">
    <property type="entry name" value="Thioredoxin_domain"/>
</dbReference>
<keyword evidence="5" id="KW-0676">Redox-active center</keyword>
<proteinExistence type="inferred from homology"/>
<protein>
    <recommendedName>
        <fullName evidence="6">Thioredoxin</fullName>
    </recommendedName>
</protein>
<dbReference type="SUPFAM" id="SSF52833">
    <property type="entry name" value="Thioredoxin-like"/>
    <property type="match status" value="1"/>
</dbReference>
<dbReference type="GO" id="GO:0015035">
    <property type="term" value="F:protein-disulfide reductase activity"/>
    <property type="evidence" value="ECO:0007669"/>
    <property type="project" value="UniProtKB-UniRule"/>
</dbReference>
<dbReference type="GO" id="GO:0006950">
    <property type="term" value="P:response to stress"/>
    <property type="evidence" value="ECO:0007669"/>
    <property type="project" value="UniProtKB-ARBA"/>
</dbReference>
<evidence type="ECO:0000256" key="4">
    <source>
        <dbReference type="ARBA" id="ARBA00023157"/>
    </source>
</evidence>
<dbReference type="Pfam" id="PF00085">
    <property type="entry name" value="Thioredoxin"/>
    <property type="match status" value="1"/>
</dbReference>
<reference evidence="8" key="1">
    <citation type="submission" date="2019-02" db="EMBL/GenBank/DDBJ databases">
        <authorList>
            <person name="Gruber-Vodicka R. H."/>
            <person name="Seah K. B. B."/>
        </authorList>
    </citation>
    <scope>NUCLEOTIDE SEQUENCE</scope>
    <source>
        <strain evidence="8">BECK_S313</strain>
    </source>
</reference>
<dbReference type="InterPro" id="IPR017937">
    <property type="entry name" value="Thioredoxin_CS"/>
</dbReference>
<sequence>MTASTFAFDANEQDFSEIVLENSNRVPVLVDFWAAWCAPCKMLAPILTRLAEEFNGAFIVVKVDTDEQRQLAARYGIQSLPTVKVFREGIVVDEFLGAQPEGVIRQILDRHIERESDRVRAQAMALHEAGNTAEAIALIEGASASDPSNERVSLDLARLLIEAGQLAEADNVLRQIPSERQMDSDIMALRIRIKFSRIAEAAPLIEDLEGRLAKDAADCDAHYGLGARKAVEGDYKAAMEHFLDIMRKDRRFQDDAGRKGLLDIFSLIDDSNPLVNQYRTLMSSLLY</sequence>
<keyword evidence="4" id="KW-1015">Disulfide bond</keyword>
<dbReference type="AlphaFoldDB" id="A0A450W9D6"/>
<evidence type="ECO:0000256" key="5">
    <source>
        <dbReference type="ARBA" id="ARBA00023284"/>
    </source>
</evidence>
<gene>
    <name evidence="8" type="ORF">BECKLPF1236B_GA0070989_105015</name>
</gene>
<dbReference type="NCBIfam" id="TIGR01068">
    <property type="entry name" value="thioredoxin"/>
    <property type="match status" value="1"/>
</dbReference>
<evidence type="ECO:0000259" key="7">
    <source>
        <dbReference type="PROSITE" id="PS51352"/>
    </source>
</evidence>
<dbReference type="FunFam" id="3.40.30.10:FF:000001">
    <property type="entry name" value="Thioredoxin"/>
    <property type="match status" value="1"/>
</dbReference>
<dbReference type="Gene3D" id="1.25.40.10">
    <property type="entry name" value="Tetratricopeptide repeat domain"/>
    <property type="match status" value="2"/>
</dbReference>
<accession>A0A450W9D6</accession>
<comment type="similarity">
    <text evidence="1">Belongs to the thioredoxin family.</text>
</comment>
<evidence type="ECO:0000256" key="6">
    <source>
        <dbReference type="NCBIfam" id="TIGR01068"/>
    </source>
</evidence>
<dbReference type="PRINTS" id="PR00421">
    <property type="entry name" value="THIOREDOXIN"/>
</dbReference>
<dbReference type="CDD" id="cd02947">
    <property type="entry name" value="TRX_family"/>
    <property type="match status" value="1"/>
</dbReference>
<keyword evidence="3" id="KW-0249">Electron transport</keyword>
<dbReference type="PANTHER" id="PTHR45663">
    <property type="entry name" value="GEO12009P1"/>
    <property type="match status" value="1"/>
</dbReference>
<dbReference type="InterPro" id="IPR036249">
    <property type="entry name" value="Thioredoxin-like_sf"/>
</dbReference>
<evidence type="ECO:0000256" key="2">
    <source>
        <dbReference type="ARBA" id="ARBA00022448"/>
    </source>
</evidence>
<dbReference type="PROSITE" id="PS51352">
    <property type="entry name" value="THIOREDOXIN_2"/>
    <property type="match status" value="1"/>
</dbReference>
<dbReference type="Pfam" id="PF14559">
    <property type="entry name" value="TPR_19"/>
    <property type="match status" value="1"/>
</dbReference>
<dbReference type="InterPro" id="IPR005746">
    <property type="entry name" value="Thioredoxin"/>
</dbReference>
<keyword evidence="2" id="KW-0813">Transport</keyword>
<dbReference type="Gene3D" id="3.40.30.10">
    <property type="entry name" value="Glutaredoxin"/>
    <property type="match status" value="1"/>
</dbReference>
<dbReference type="InterPro" id="IPR011990">
    <property type="entry name" value="TPR-like_helical_dom_sf"/>
</dbReference>
<dbReference type="PANTHER" id="PTHR45663:SF11">
    <property type="entry name" value="GEO12009P1"/>
    <property type="match status" value="1"/>
</dbReference>
<dbReference type="SUPFAM" id="SSF48452">
    <property type="entry name" value="TPR-like"/>
    <property type="match status" value="1"/>
</dbReference>
<evidence type="ECO:0000313" key="8">
    <source>
        <dbReference type="EMBL" id="VFK13640.1"/>
    </source>
</evidence>
<dbReference type="PROSITE" id="PS00194">
    <property type="entry name" value="THIOREDOXIN_1"/>
    <property type="match status" value="1"/>
</dbReference>
<dbReference type="Pfam" id="PF14561">
    <property type="entry name" value="TPR_20"/>
    <property type="match status" value="1"/>
</dbReference>
<dbReference type="GO" id="GO:0005737">
    <property type="term" value="C:cytoplasm"/>
    <property type="evidence" value="ECO:0007669"/>
    <property type="project" value="TreeGrafter"/>
</dbReference>
<evidence type="ECO:0000256" key="1">
    <source>
        <dbReference type="ARBA" id="ARBA00008987"/>
    </source>
</evidence>
<feature type="domain" description="Thioredoxin" evidence="7">
    <location>
        <begin position="1"/>
        <end position="113"/>
    </location>
</feature>
<organism evidence="8">
    <name type="scientific">Candidatus Kentrum sp. LPFa</name>
    <dbReference type="NCBI Taxonomy" id="2126335"/>
    <lineage>
        <taxon>Bacteria</taxon>
        <taxon>Pseudomonadati</taxon>
        <taxon>Pseudomonadota</taxon>
        <taxon>Gammaproteobacteria</taxon>
        <taxon>Candidatus Kentrum</taxon>
    </lineage>
</organism>